<evidence type="ECO:0000256" key="9">
    <source>
        <dbReference type="ARBA" id="ARBA00023049"/>
    </source>
</evidence>
<comment type="similarity">
    <text evidence="4">Belongs to the peptidase M29 family.</text>
</comment>
<reference evidence="11" key="1">
    <citation type="submission" date="2017-09" db="EMBL/GenBank/DDBJ databases">
        <authorList>
            <person name="Varghese N."/>
            <person name="Submissions S."/>
        </authorList>
    </citation>
    <scope>NUCLEOTIDE SEQUENCE [LARGE SCALE GENOMIC DNA]</scope>
    <source>
        <strain evidence="11">CGMCC 1.8913</strain>
    </source>
</reference>
<dbReference type="OrthoDB" id="9803993at2"/>
<keyword evidence="6" id="KW-0645">Protease</keyword>
<dbReference type="GO" id="GO:0008237">
    <property type="term" value="F:metallopeptidase activity"/>
    <property type="evidence" value="ECO:0007669"/>
    <property type="project" value="UniProtKB-KW"/>
</dbReference>
<dbReference type="PANTHER" id="PTHR34448:SF3">
    <property type="entry name" value="AMINOPEPTIDASE AMPS"/>
    <property type="match status" value="1"/>
</dbReference>
<evidence type="ECO:0000313" key="11">
    <source>
        <dbReference type="Proteomes" id="UP000219356"/>
    </source>
</evidence>
<dbReference type="AlphaFoldDB" id="A0A285NQL2"/>
<name>A0A285NQL2_9BACI</name>
<keyword evidence="5 10" id="KW-0031">Aminopeptidase</keyword>
<dbReference type="GO" id="GO:0006508">
    <property type="term" value="P:proteolysis"/>
    <property type="evidence" value="ECO:0007669"/>
    <property type="project" value="UniProtKB-KW"/>
</dbReference>
<dbReference type="SUPFAM" id="SSF144052">
    <property type="entry name" value="Thermophilic metalloprotease-like"/>
    <property type="match status" value="1"/>
</dbReference>
<evidence type="ECO:0000256" key="7">
    <source>
        <dbReference type="ARBA" id="ARBA00022723"/>
    </source>
</evidence>
<evidence type="ECO:0000256" key="3">
    <source>
        <dbReference type="ARBA" id="ARBA00001947"/>
    </source>
</evidence>
<gene>
    <name evidence="10" type="ORF">SAMN05421503_1565</name>
</gene>
<dbReference type="RefSeq" id="WP_097040918.1">
    <property type="nucleotide sequence ID" value="NZ_OBEK01000002.1"/>
</dbReference>
<comment type="cofactor">
    <cofactor evidence="2">
        <name>Mg(2+)</name>
        <dbReference type="ChEBI" id="CHEBI:18420"/>
    </cofactor>
</comment>
<dbReference type="PANTHER" id="PTHR34448">
    <property type="entry name" value="AMINOPEPTIDASE"/>
    <property type="match status" value="1"/>
</dbReference>
<dbReference type="InterPro" id="IPR000787">
    <property type="entry name" value="Peptidase_M29"/>
</dbReference>
<sequence length="416" mass="46418">MKGIYELVREEQLQKYAKLAVRIGVNVQKNQLVVIHSDVKHVTFARLIQTAAYEAGASNVVMDWTDEESTQAFYIHAADDAIDHIPDWQHARFKEWDDTGAAYIHIISEDFDVFKDVSPERISRFQKAFRTKLEDYYARIRSHEVRWCLLAVPSFSWAAKVFPSVTKEVAVQSLWQAILSGARADGTNPIKDWENHNRVFESRKTFLNDCQFDALHFTNSRGTDLVVGLPNNHVFIGGGVTDNRGISFFPNIPTEEIFSAPHKDKVNGSLVATKPLVYGGEVIHDVSLIFQDGRITSYDAATGQEALHRLIETDEGSHYLGEIALVSNHSPLAQADMLFYITLFDENTACHIGIGNASPSNLQHGSDLSGEALKEAGLNTSLLSINVAFGTEDMKVVGRKEGGTEVLLMKDGDFRF</sequence>
<evidence type="ECO:0000256" key="1">
    <source>
        <dbReference type="ARBA" id="ARBA00001941"/>
    </source>
</evidence>
<dbReference type="Pfam" id="PF02073">
    <property type="entry name" value="Peptidase_M29"/>
    <property type="match status" value="1"/>
</dbReference>
<accession>A0A285NQL2</accession>
<evidence type="ECO:0000256" key="5">
    <source>
        <dbReference type="ARBA" id="ARBA00022438"/>
    </source>
</evidence>
<dbReference type="GO" id="GO:0004177">
    <property type="term" value="F:aminopeptidase activity"/>
    <property type="evidence" value="ECO:0007669"/>
    <property type="project" value="UniProtKB-KW"/>
</dbReference>
<protein>
    <submittedName>
        <fullName evidence="10">Aminopeptidase</fullName>
    </submittedName>
</protein>
<comment type="cofactor">
    <cofactor evidence="3">
        <name>Zn(2+)</name>
        <dbReference type="ChEBI" id="CHEBI:29105"/>
    </cofactor>
</comment>
<evidence type="ECO:0000256" key="6">
    <source>
        <dbReference type="ARBA" id="ARBA00022670"/>
    </source>
</evidence>
<comment type="cofactor">
    <cofactor evidence="1">
        <name>Co(2+)</name>
        <dbReference type="ChEBI" id="CHEBI:48828"/>
    </cofactor>
</comment>
<evidence type="ECO:0000313" key="10">
    <source>
        <dbReference type="EMBL" id="SNZ10156.1"/>
    </source>
</evidence>
<keyword evidence="7" id="KW-0479">Metal-binding</keyword>
<dbReference type="InterPro" id="IPR052170">
    <property type="entry name" value="M29_Exopeptidase"/>
</dbReference>
<evidence type="ECO:0000256" key="2">
    <source>
        <dbReference type="ARBA" id="ARBA00001946"/>
    </source>
</evidence>
<dbReference type="PRINTS" id="PR00919">
    <property type="entry name" value="THERMOPTASE"/>
</dbReference>
<keyword evidence="8" id="KW-0378">Hydrolase</keyword>
<dbReference type="Proteomes" id="UP000219356">
    <property type="component" value="Unassembled WGS sequence"/>
</dbReference>
<organism evidence="10 11">
    <name type="scientific">Terribacillus aidingensis</name>
    <dbReference type="NCBI Taxonomy" id="586416"/>
    <lineage>
        <taxon>Bacteria</taxon>
        <taxon>Bacillati</taxon>
        <taxon>Bacillota</taxon>
        <taxon>Bacilli</taxon>
        <taxon>Bacillales</taxon>
        <taxon>Bacillaceae</taxon>
        <taxon>Terribacillus</taxon>
    </lineage>
</organism>
<dbReference type="EMBL" id="OBEK01000002">
    <property type="protein sequence ID" value="SNZ10156.1"/>
    <property type="molecule type" value="Genomic_DNA"/>
</dbReference>
<dbReference type="Gene3D" id="3.40.1830.10">
    <property type="entry name" value="Thermophilic metalloprotease (M29)"/>
    <property type="match status" value="1"/>
</dbReference>
<evidence type="ECO:0000256" key="4">
    <source>
        <dbReference type="ARBA" id="ARBA00008236"/>
    </source>
</evidence>
<dbReference type="InterPro" id="IPR035097">
    <property type="entry name" value="M29_N-terminal"/>
</dbReference>
<keyword evidence="11" id="KW-1185">Reference proteome</keyword>
<evidence type="ECO:0000256" key="8">
    <source>
        <dbReference type="ARBA" id="ARBA00022801"/>
    </source>
</evidence>
<proteinExistence type="inferred from homology"/>
<dbReference type="GO" id="GO:0046872">
    <property type="term" value="F:metal ion binding"/>
    <property type="evidence" value="ECO:0007669"/>
    <property type="project" value="UniProtKB-KW"/>
</dbReference>
<keyword evidence="9" id="KW-0482">Metalloprotease</keyword>